<comment type="similarity">
    <text evidence="9">Belongs to the thiamine-phosphate synthase family.</text>
</comment>
<comment type="cofactor">
    <cofactor evidence="9">
        <name>Mg(2+)</name>
        <dbReference type="ChEBI" id="CHEBI:18420"/>
    </cofactor>
    <text evidence="9">Binds 1 Mg(2+) ion per subunit.</text>
</comment>
<dbReference type="GO" id="GO:0004789">
    <property type="term" value="F:thiamine-phosphate diphosphorylase activity"/>
    <property type="evidence" value="ECO:0007669"/>
    <property type="project" value="UniProtKB-UniRule"/>
</dbReference>
<feature type="binding site" evidence="9">
    <location>
        <position position="121"/>
    </location>
    <ligand>
        <name>4-amino-2-methyl-5-(diphosphooxymethyl)pyrimidine</name>
        <dbReference type="ChEBI" id="CHEBI:57841"/>
    </ligand>
</feature>
<evidence type="ECO:0000256" key="5">
    <source>
        <dbReference type="ARBA" id="ARBA00022977"/>
    </source>
</evidence>
<evidence type="ECO:0000259" key="10">
    <source>
        <dbReference type="Pfam" id="PF02581"/>
    </source>
</evidence>
<dbReference type="EC" id="2.5.1.3" evidence="9"/>
<keyword evidence="12" id="KW-1185">Reference proteome</keyword>
<dbReference type="STRING" id="1123243.SAMN02745190_00737"/>
<dbReference type="AlphaFoldDB" id="A0A1M4UPI2"/>
<keyword evidence="3 9" id="KW-0479">Metal-binding</keyword>
<dbReference type="InterPro" id="IPR013785">
    <property type="entry name" value="Aldolase_TIM"/>
</dbReference>
<name>A0A1M4UPI2_9FIRM</name>
<feature type="domain" description="Thiamine phosphate synthase/TenI" evidence="10">
    <location>
        <begin position="12"/>
        <end position="211"/>
    </location>
</feature>
<dbReference type="InterPro" id="IPR034291">
    <property type="entry name" value="TMP_synthase"/>
</dbReference>
<gene>
    <name evidence="9" type="primary">thiE</name>
    <name evidence="11" type="ORF">SAMN02745190_00737</name>
</gene>
<dbReference type="CDD" id="cd00564">
    <property type="entry name" value="TMP_TenI"/>
    <property type="match status" value="1"/>
</dbReference>
<comment type="catalytic activity">
    <reaction evidence="6 9">
        <text>4-methyl-5-(2-phosphooxyethyl)-thiazole + 4-amino-2-methyl-5-(diphosphooxymethyl)pyrimidine + H(+) = thiamine phosphate + diphosphate</text>
        <dbReference type="Rhea" id="RHEA:22328"/>
        <dbReference type="ChEBI" id="CHEBI:15378"/>
        <dbReference type="ChEBI" id="CHEBI:33019"/>
        <dbReference type="ChEBI" id="CHEBI:37575"/>
        <dbReference type="ChEBI" id="CHEBI:57841"/>
        <dbReference type="ChEBI" id="CHEBI:58296"/>
        <dbReference type="EC" id="2.5.1.3"/>
    </reaction>
</comment>
<feature type="binding site" evidence="9">
    <location>
        <position position="102"/>
    </location>
    <ligand>
        <name>Mg(2+)</name>
        <dbReference type="ChEBI" id="CHEBI:18420"/>
    </ligand>
</feature>
<comment type="catalytic activity">
    <reaction evidence="8 9">
        <text>2-[(2R,5Z)-2-carboxy-4-methylthiazol-5(2H)-ylidene]ethyl phosphate + 4-amino-2-methyl-5-(diphosphooxymethyl)pyrimidine + 2 H(+) = thiamine phosphate + CO2 + diphosphate</text>
        <dbReference type="Rhea" id="RHEA:47844"/>
        <dbReference type="ChEBI" id="CHEBI:15378"/>
        <dbReference type="ChEBI" id="CHEBI:16526"/>
        <dbReference type="ChEBI" id="CHEBI:33019"/>
        <dbReference type="ChEBI" id="CHEBI:37575"/>
        <dbReference type="ChEBI" id="CHEBI:57841"/>
        <dbReference type="ChEBI" id="CHEBI:62899"/>
        <dbReference type="EC" id="2.5.1.3"/>
    </reaction>
</comment>
<feature type="binding site" evidence="9">
    <location>
        <position position="188"/>
    </location>
    <ligand>
        <name>2-[(2R,5Z)-2-carboxy-4-methylthiazol-5(2H)-ylidene]ethyl phosphate</name>
        <dbReference type="ChEBI" id="CHEBI:62899"/>
    </ligand>
</feature>
<dbReference type="PANTHER" id="PTHR20857:SF23">
    <property type="entry name" value="THIAMINE BIOSYNTHETIC BIFUNCTIONAL ENZYME"/>
    <property type="match status" value="1"/>
</dbReference>
<reference evidence="11 12" key="1">
    <citation type="submission" date="2016-11" db="EMBL/GenBank/DDBJ databases">
        <authorList>
            <person name="Jaros S."/>
            <person name="Januszkiewicz K."/>
            <person name="Wedrychowicz H."/>
        </authorList>
    </citation>
    <scope>NUCLEOTIDE SEQUENCE [LARGE SCALE GENOMIC DNA]</scope>
    <source>
        <strain evidence="11 12">DSM 10502</strain>
    </source>
</reference>
<comment type="catalytic activity">
    <reaction evidence="7 9">
        <text>2-(2-carboxy-4-methylthiazol-5-yl)ethyl phosphate + 4-amino-2-methyl-5-(diphosphooxymethyl)pyrimidine + 2 H(+) = thiamine phosphate + CO2 + diphosphate</text>
        <dbReference type="Rhea" id="RHEA:47848"/>
        <dbReference type="ChEBI" id="CHEBI:15378"/>
        <dbReference type="ChEBI" id="CHEBI:16526"/>
        <dbReference type="ChEBI" id="CHEBI:33019"/>
        <dbReference type="ChEBI" id="CHEBI:37575"/>
        <dbReference type="ChEBI" id="CHEBI:57841"/>
        <dbReference type="ChEBI" id="CHEBI:62890"/>
        <dbReference type="EC" id="2.5.1.3"/>
    </reaction>
</comment>
<sequence length="230" mass="24296">MSIRENLDISSYLVVGPENTLGRPVKSIVSAAVDAGFTCVQIRSKTASAREMIELTGEAADVIAKAGKSETVALLVDDRLDVVLAARKLGIKVDGVHVGQSDIPPEICREYLGEDAIVGLSARSNELLEYVANADVSPIDYFGAGPLHDTETKKDLTRGEDGNIILRTFDELKKLAKISPVPVVVGGGVKANDLPALKDTGVGGFFVVSAVAGAENPRAAAEELRSLWVK</sequence>
<feature type="binding site" evidence="9">
    <location>
        <position position="153"/>
    </location>
    <ligand>
        <name>4-amino-2-methyl-5-(diphosphooxymethyl)pyrimidine</name>
        <dbReference type="ChEBI" id="CHEBI:57841"/>
    </ligand>
</feature>
<dbReference type="Pfam" id="PF02581">
    <property type="entry name" value="TMP-TENI"/>
    <property type="match status" value="1"/>
</dbReference>
<evidence type="ECO:0000256" key="2">
    <source>
        <dbReference type="ARBA" id="ARBA00022679"/>
    </source>
</evidence>
<feature type="binding site" evidence="9">
    <location>
        <begin position="150"/>
        <end position="152"/>
    </location>
    <ligand>
        <name>2-[(2R,5Z)-2-carboxy-4-methylthiazol-5(2H)-ylidene]ethyl phosphate</name>
        <dbReference type="ChEBI" id="CHEBI:62899"/>
    </ligand>
</feature>
<evidence type="ECO:0000313" key="12">
    <source>
        <dbReference type="Proteomes" id="UP000184404"/>
    </source>
</evidence>
<evidence type="ECO:0000256" key="4">
    <source>
        <dbReference type="ARBA" id="ARBA00022842"/>
    </source>
</evidence>
<dbReference type="UniPathway" id="UPA00060">
    <property type="reaction ID" value="UER00141"/>
</dbReference>
<dbReference type="GO" id="GO:0009229">
    <property type="term" value="P:thiamine diphosphate biosynthetic process"/>
    <property type="evidence" value="ECO:0007669"/>
    <property type="project" value="UniProtKB-UniRule"/>
</dbReference>
<dbReference type="GO" id="GO:0005737">
    <property type="term" value="C:cytoplasm"/>
    <property type="evidence" value="ECO:0007669"/>
    <property type="project" value="TreeGrafter"/>
</dbReference>
<dbReference type="SUPFAM" id="SSF51391">
    <property type="entry name" value="Thiamin phosphate synthase"/>
    <property type="match status" value="1"/>
</dbReference>
<dbReference type="Proteomes" id="UP000184404">
    <property type="component" value="Unassembled WGS sequence"/>
</dbReference>
<feature type="binding site" evidence="9">
    <location>
        <position position="78"/>
    </location>
    <ligand>
        <name>Mg(2+)</name>
        <dbReference type="ChEBI" id="CHEBI:18420"/>
    </ligand>
</feature>
<proteinExistence type="inferred from homology"/>
<evidence type="ECO:0000256" key="1">
    <source>
        <dbReference type="ARBA" id="ARBA00005165"/>
    </source>
</evidence>
<feature type="binding site" evidence="9">
    <location>
        <begin position="208"/>
        <end position="209"/>
    </location>
    <ligand>
        <name>2-[(2R,5Z)-2-carboxy-4-methylthiazol-5(2H)-ylidene]ethyl phosphate</name>
        <dbReference type="ChEBI" id="CHEBI:62899"/>
    </ligand>
</feature>
<keyword evidence="4 9" id="KW-0460">Magnesium</keyword>
<organism evidence="11 12">
    <name type="scientific">Schwartzia succinivorans DSM 10502</name>
    <dbReference type="NCBI Taxonomy" id="1123243"/>
    <lineage>
        <taxon>Bacteria</taxon>
        <taxon>Bacillati</taxon>
        <taxon>Bacillota</taxon>
        <taxon>Negativicutes</taxon>
        <taxon>Selenomonadales</taxon>
        <taxon>Selenomonadaceae</taxon>
        <taxon>Schwartzia</taxon>
    </lineage>
</organism>
<comment type="pathway">
    <text evidence="1 9">Cofactor biosynthesis; thiamine diphosphate biosynthesis; thiamine phosphate from 4-amino-2-methyl-5-diphosphomethylpyrimidine and 4-methyl-5-(2-phosphoethyl)-thiazole: step 1/1.</text>
</comment>
<protein>
    <recommendedName>
        <fullName evidence="9">Thiamine-phosphate synthase</fullName>
        <shortName evidence="9">TP synthase</shortName>
        <shortName evidence="9">TPS</shortName>
        <ecNumber evidence="9">2.5.1.3</ecNumber>
    </recommendedName>
    <alternativeName>
        <fullName evidence="9">Thiamine-phosphate pyrophosphorylase</fullName>
        <shortName evidence="9">TMP pyrophosphorylase</shortName>
        <shortName evidence="9">TMP-PPase</shortName>
    </alternativeName>
</protein>
<comment type="function">
    <text evidence="9">Condenses 4-methyl-5-(beta-hydroxyethyl)thiazole monophosphate (THZ-P) and 2-methyl-4-amino-5-hydroxymethyl pyrimidine pyrophosphate (HMP-PP) to form thiamine monophosphate (TMP).</text>
</comment>
<evidence type="ECO:0000256" key="3">
    <source>
        <dbReference type="ARBA" id="ARBA00022723"/>
    </source>
</evidence>
<evidence type="ECO:0000256" key="7">
    <source>
        <dbReference type="ARBA" id="ARBA00047851"/>
    </source>
</evidence>
<evidence type="ECO:0000256" key="6">
    <source>
        <dbReference type="ARBA" id="ARBA00047334"/>
    </source>
</evidence>
<feature type="binding site" evidence="9">
    <location>
        <position position="77"/>
    </location>
    <ligand>
        <name>4-amino-2-methyl-5-(diphosphooxymethyl)pyrimidine</name>
        <dbReference type="ChEBI" id="CHEBI:57841"/>
    </ligand>
</feature>
<dbReference type="OrthoDB" id="9812206at2"/>
<dbReference type="InterPro" id="IPR036206">
    <property type="entry name" value="ThiamineP_synth_sf"/>
</dbReference>
<keyword evidence="2 9" id="KW-0808">Transferase</keyword>
<dbReference type="GO" id="GO:0000287">
    <property type="term" value="F:magnesium ion binding"/>
    <property type="evidence" value="ECO:0007669"/>
    <property type="project" value="UniProtKB-UniRule"/>
</dbReference>
<dbReference type="GO" id="GO:0009228">
    <property type="term" value="P:thiamine biosynthetic process"/>
    <property type="evidence" value="ECO:0007669"/>
    <property type="project" value="UniProtKB-KW"/>
</dbReference>
<evidence type="ECO:0000313" key="11">
    <source>
        <dbReference type="EMBL" id="SHE58609.1"/>
    </source>
</evidence>
<keyword evidence="5 9" id="KW-0784">Thiamine biosynthesis</keyword>
<dbReference type="RefSeq" id="WP_072934840.1">
    <property type="nucleotide sequence ID" value="NZ_FQUG01000003.1"/>
</dbReference>
<dbReference type="EMBL" id="FQUG01000003">
    <property type="protein sequence ID" value="SHE58609.1"/>
    <property type="molecule type" value="Genomic_DNA"/>
</dbReference>
<dbReference type="PANTHER" id="PTHR20857">
    <property type="entry name" value="THIAMINE-PHOSPHATE PYROPHOSPHORYLASE"/>
    <property type="match status" value="1"/>
</dbReference>
<feature type="binding site" evidence="9">
    <location>
        <begin position="41"/>
        <end position="45"/>
    </location>
    <ligand>
        <name>4-amino-2-methyl-5-(diphosphooxymethyl)pyrimidine</name>
        <dbReference type="ChEBI" id="CHEBI:57841"/>
    </ligand>
</feature>
<dbReference type="Gene3D" id="3.20.20.70">
    <property type="entry name" value="Aldolase class I"/>
    <property type="match status" value="1"/>
</dbReference>
<evidence type="ECO:0000256" key="9">
    <source>
        <dbReference type="HAMAP-Rule" id="MF_00097"/>
    </source>
</evidence>
<dbReference type="InterPro" id="IPR022998">
    <property type="entry name" value="ThiamineP_synth_TenI"/>
</dbReference>
<dbReference type="HAMAP" id="MF_00097">
    <property type="entry name" value="TMP_synthase"/>
    <property type="match status" value="1"/>
</dbReference>
<evidence type="ECO:0000256" key="8">
    <source>
        <dbReference type="ARBA" id="ARBA00047883"/>
    </source>
</evidence>
<accession>A0A1M4UPI2</accession>